<evidence type="ECO:0000313" key="3">
    <source>
        <dbReference type="EMBL" id="KAK9885129.1"/>
    </source>
</evidence>
<evidence type="ECO:0000259" key="2">
    <source>
        <dbReference type="PROSITE" id="PS00028"/>
    </source>
</evidence>
<gene>
    <name evidence="3" type="ORF">WA026_010642</name>
</gene>
<name>A0AAW1UW53_9CUCU</name>
<protein>
    <recommendedName>
        <fullName evidence="2">C2H2-type domain-containing protein</fullName>
    </recommendedName>
</protein>
<dbReference type="AlphaFoldDB" id="A0AAW1UW53"/>
<reference evidence="3 4" key="1">
    <citation type="submission" date="2023-03" db="EMBL/GenBank/DDBJ databases">
        <title>Genome insight into feeding habits of ladybird beetles.</title>
        <authorList>
            <person name="Li H.-S."/>
            <person name="Huang Y.-H."/>
            <person name="Pang H."/>
        </authorList>
    </citation>
    <scope>NUCLEOTIDE SEQUENCE [LARGE SCALE GENOMIC DNA]</scope>
    <source>
        <strain evidence="3">SYSU_2023b</strain>
        <tissue evidence="3">Whole body</tissue>
    </source>
</reference>
<keyword evidence="4" id="KW-1185">Reference proteome</keyword>
<evidence type="ECO:0000313" key="4">
    <source>
        <dbReference type="Proteomes" id="UP001431783"/>
    </source>
</evidence>
<evidence type="ECO:0000256" key="1">
    <source>
        <dbReference type="SAM" id="MobiDB-lite"/>
    </source>
</evidence>
<organism evidence="3 4">
    <name type="scientific">Henosepilachna vigintioctopunctata</name>
    <dbReference type="NCBI Taxonomy" id="420089"/>
    <lineage>
        <taxon>Eukaryota</taxon>
        <taxon>Metazoa</taxon>
        <taxon>Ecdysozoa</taxon>
        <taxon>Arthropoda</taxon>
        <taxon>Hexapoda</taxon>
        <taxon>Insecta</taxon>
        <taxon>Pterygota</taxon>
        <taxon>Neoptera</taxon>
        <taxon>Endopterygota</taxon>
        <taxon>Coleoptera</taxon>
        <taxon>Polyphaga</taxon>
        <taxon>Cucujiformia</taxon>
        <taxon>Coccinelloidea</taxon>
        <taxon>Coccinellidae</taxon>
        <taxon>Epilachninae</taxon>
        <taxon>Epilachnini</taxon>
        <taxon>Henosepilachna</taxon>
    </lineage>
</organism>
<dbReference type="PROSITE" id="PS00028">
    <property type="entry name" value="ZINC_FINGER_C2H2_1"/>
    <property type="match status" value="1"/>
</dbReference>
<sequence>MPYQCRICYSKFETNKLVKEHALKNHSRSMRCSLCSLQCRSLKILNEHYNQRHSKLRIIKQLINYSLRNSMSSLNWVKTKKSKISAKEYHVENPLKTEKLFVKENIHISYGNKDVFIEISSDNEESLELSIDDTSNKSLGKNQQSTLTETKLL</sequence>
<dbReference type="EMBL" id="JARQZJ010000095">
    <property type="protein sequence ID" value="KAK9885129.1"/>
    <property type="molecule type" value="Genomic_DNA"/>
</dbReference>
<dbReference type="InterPro" id="IPR013087">
    <property type="entry name" value="Znf_C2H2_type"/>
</dbReference>
<accession>A0AAW1UW53</accession>
<dbReference type="SMART" id="SM00355">
    <property type="entry name" value="ZnF_C2H2"/>
    <property type="match status" value="2"/>
</dbReference>
<comment type="caution">
    <text evidence="3">The sequence shown here is derived from an EMBL/GenBank/DDBJ whole genome shotgun (WGS) entry which is preliminary data.</text>
</comment>
<feature type="region of interest" description="Disordered" evidence="1">
    <location>
        <begin position="134"/>
        <end position="153"/>
    </location>
</feature>
<feature type="domain" description="C2H2-type" evidence="2">
    <location>
        <begin position="5"/>
        <end position="26"/>
    </location>
</feature>
<dbReference type="Gene3D" id="3.30.160.60">
    <property type="entry name" value="Classic Zinc Finger"/>
    <property type="match status" value="1"/>
</dbReference>
<proteinExistence type="predicted"/>
<dbReference type="Proteomes" id="UP001431783">
    <property type="component" value="Unassembled WGS sequence"/>
</dbReference>